<gene>
    <name evidence="1" type="ORF">HNQ96_000167</name>
    <name evidence="2" type="ORF">IHE39_26025</name>
</gene>
<sequence length="158" mass="16892">MKKTALPSMADGFRKACTPLDLSGRIQGMLPIGFASAATMILSCPIFQHCPMKGIQAGFGTRVNAECALQHAQRAIFAVKTGPIAILTLLDHSLYVFACVRCKIDACLLGKESTYIDHLQGAFLLPLAPSSVPLWRLALIGTSKQTQPDLLGSGFFVA</sequence>
<dbReference type="Proteomes" id="UP000598227">
    <property type="component" value="Unassembled WGS sequence"/>
</dbReference>
<evidence type="ECO:0000313" key="4">
    <source>
        <dbReference type="Proteomes" id="UP000598227"/>
    </source>
</evidence>
<keyword evidence="4" id="KW-1185">Reference proteome</keyword>
<reference evidence="1 3" key="1">
    <citation type="submission" date="2020-08" db="EMBL/GenBank/DDBJ databases">
        <title>Genomic Encyclopedia of Type Strains, Phase IV (KMG-IV): sequencing the most valuable type-strain genomes for metagenomic binning, comparative biology and taxonomic classification.</title>
        <authorList>
            <person name="Goeker M."/>
        </authorList>
    </citation>
    <scope>NUCLEOTIDE SEQUENCE [LARGE SCALE GENOMIC DNA]</scope>
    <source>
        <strain evidence="1 3">DSM 17454</strain>
    </source>
</reference>
<protein>
    <submittedName>
        <fullName evidence="1">Uncharacterized protein</fullName>
    </submittedName>
</protein>
<name>A0A8E2BC27_9HYPH</name>
<dbReference type="AlphaFoldDB" id="A0A8E2BC27"/>
<reference evidence="2 4" key="2">
    <citation type="submission" date="2020-09" db="EMBL/GenBank/DDBJ databases">
        <title>Draft Genome Sequence of Aminobacter carboxidus type strain DSM 1086, a soil Gram-negative carboxydobacterium.</title>
        <authorList>
            <person name="Turrini P."/>
            <person name="Tescari M."/>
            <person name="Artuso I."/>
            <person name="Lugli G.A."/>
            <person name="Frangipani E."/>
            <person name="Ventura M."/>
            <person name="Visca P."/>
        </authorList>
    </citation>
    <scope>NUCLEOTIDE SEQUENCE [LARGE SCALE GENOMIC DNA]</scope>
    <source>
        <strain evidence="2 4">DSM 1086</strain>
    </source>
</reference>
<accession>A0A8E2BC27</accession>
<organism evidence="1 3">
    <name type="scientific">Aminobacter carboxidus</name>
    <dbReference type="NCBI Taxonomy" id="376165"/>
    <lineage>
        <taxon>Bacteria</taxon>
        <taxon>Pseudomonadati</taxon>
        <taxon>Pseudomonadota</taxon>
        <taxon>Alphaproteobacteria</taxon>
        <taxon>Hyphomicrobiales</taxon>
        <taxon>Phyllobacteriaceae</taxon>
        <taxon>Aminobacter</taxon>
    </lineage>
</organism>
<dbReference type="Proteomes" id="UP000532373">
    <property type="component" value="Unassembled WGS sequence"/>
</dbReference>
<dbReference type="EMBL" id="JACZEP010000013">
    <property type="protein sequence ID" value="MBE1207753.1"/>
    <property type="molecule type" value="Genomic_DNA"/>
</dbReference>
<evidence type="ECO:0000313" key="1">
    <source>
        <dbReference type="EMBL" id="MBB6464320.1"/>
    </source>
</evidence>
<comment type="caution">
    <text evidence="1">The sequence shown here is derived from an EMBL/GenBank/DDBJ whole genome shotgun (WGS) entry which is preliminary data.</text>
</comment>
<dbReference type="EMBL" id="JACHGI010000001">
    <property type="protein sequence ID" value="MBB6464320.1"/>
    <property type="molecule type" value="Genomic_DNA"/>
</dbReference>
<proteinExistence type="predicted"/>
<evidence type="ECO:0000313" key="2">
    <source>
        <dbReference type="EMBL" id="MBE1207753.1"/>
    </source>
</evidence>
<evidence type="ECO:0000313" key="3">
    <source>
        <dbReference type="Proteomes" id="UP000532373"/>
    </source>
</evidence>
<dbReference type="RefSeq" id="WP_184766928.1">
    <property type="nucleotide sequence ID" value="NZ_JACHGI010000001.1"/>
</dbReference>